<organism evidence="2 3">
    <name type="scientific">Coniophora puteana (strain RWD-64-598)</name>
    <name type="common">Brown rot fungus</name>
    <dbReference type="NCBI Taxonomy" id="741705"/>
    <lineage>
        <taxon>Eukaryota</taxon>
        <taxon>Fungi</taxon>
        <taxon>Dikarya</taxon>
        <taxon>Basidiomycota</taxon>
        <taxon>Agaricomycotina</taxon>
        <taxon>Agaricomycetes</taxon>
        <taxon>Agaricomycetidae</taxon>
        <taxon>Boletales</taxon>
        <taxon>Coniophorineae</taxon>
        <taxon>Coniophoraceae</taxon>
        <taxon>Coniophora</taxon>
    </lineage>
</organism>
<feature type="region of interest" description="Disordered" evidence="1">
    <location>
        <begin position="698"/>
        <end position="871"/>
    </location>
</feature>
<feature type="compositionally biased region" description="Low complexity" evidence="1">
    <location>
        <begin position="831"/>
        <end position="840"/>
    </location>
</feature>
<evidence type="ECO:0000256" key="1">
    <source>
        <dbReference type="SAM" id="MobiDB-lite"/>
    </source>
</evidence>
<feature type="region of interest" description="Disordered" evidence="1">
    <location>
        <begin position="204"/>
        <end position="375"/>
    </location>
</feature>
<feature type="compositionally biased region" description="Low complexity" evidence="1">
    <location>
        <begin position="220"/>
        <end position="232"/>
    </location>
</feature>
<sequence length="871" mass="95615">MTLPACRISDICIARLPYVRKRIQGSEGPGTATVALKSPHKTTLLLVEEPRDYDRDWTVRLPKLDLRLQVPIIGENAEETTARMARWAKGFGGRATTKNHRKATVFQDRGETTIVPVALKEPKKASSLGSSTSTATWTYCTLQLLSSHGLEAPGIWGSFGSSRQDDRAVFIGIGDRLRTPHIGYSIFLPPSASLLPDSNSSTPSIIMPPLANKRKHSDLTQSSSSTQRTTRSMAAANPDIHILADGIDKVESPSKRQRMGVPSGSGSSLDCVPITPVSLPRDSRRRVSRETNTHTLASAQDSLQLVPNAGTPSRPRVPLRRRGPPTPTPASKTHSYPFNAPLGRSPTLAPTIADDDSDDDDLDQDQLYDDDDDEDEDEFAGIVREPSMTHFIGAQDSLECVEGTMKKPSTTRFLAAQDSLECVENMLLPRRAAPLPRRRLLPTPSPLSLAARIGPSMPTPAPSSPLHPSIQNIDAIQEVDEADEEDVEDGLRTPTEPSTPPGQFNSGHGERVFHTPTEPATSPGQFVQGQFVHDPISRPITPITNGTPSPSADRTSLPPHPLPPLPSFPALPSISGDPYDDLDDVFDFDMEKGDSEDDSPEAGMNWAALCLPAPSPLYNHTKDPVDLPRSAVLDAARDARRAYRKHLTKAYKYYTRVVAAQHALSRPRGRSHTHPRAGKALQRQLSSSAAAAVAVAAKKVKSQQALREKPGTSAMGMEMGMSMGFPPQQVQPAPPSRVQPLVFPPKQVQPKPPSKVQVQVMPPQQVQPQPQPRPPQQVQPRPPQQIQPHPRLTQQVQPRPPQQIQPHPRLPQQLQPRPPQQIQPPPPIRPKPQLQKLQTPQRKKLSLKEQRDQQRELFHMSMERMGSLTLE</sequence>
<feature type="compositionally biased region" description="Pro residues" evidence="1">
    <location>
        <begin position="769"/>
        <end position="785"/>
    </location>
</feature>
<dbReference type="Proteomes" id="UP000053558">
    <property type="component" value="Unassembled WGS sequence"/>
</dbReference>
<dbReference type="EMBL" id="JH711573">
    <property type="protein sequence ID" value="EIW85929.1"/>
    <property type="molecule type" value="Genomic_DNA"/>
</dbReference>
<feature type="compositionally biased region" description="Pro residues" evidence="1">
    <location>
        <begin position="558"/>
        <end position="569"/>
    </location>
</feature>
<proteinExistence type="predicted"/>
<reference evidence="3" key="1">
    <citation type="journal article" date="2012" name="Science">
        <title>The Paleozoic origin of enzymatic lignin decomposition reconstructed from 31 fungal genomes.</title>
        <authorList>
            <person name="Floudas D."/>
            <person name="Binder M."/>
            <person name="Riley R."/>
            <person name="Barry K."/>
            <person name="Blanchette R.A."/>
            <person name="Henrissat B."/>
            <person name="Martinez A.T."/>
            <person name="Otillar R."/>
            <person name="Spatafora J.W."/>
            <person name="Yadav J.S."/>
            <person name="Aerts A."/>
            <person name="Benoit I."/>
            <person name="Boyd A."/>
            <person name="Carlson A."/>
            <person name="Copeland A."/>
            <person name="Coutinho P.M."/>
            <person name="de Vries R.P."/>
            <person name="Ferreira P."/>
            <person name="Findley K."/>
            <person name="Foster B."/>
            <person name="Gaskell J."/>
            <person name="Glotzer D."/>
            <person name="Gorecki P."/>
            <person name="Heitman J."/>
            <person name="Hesse C."/>
            <person name="Hori C."/>
            <person name="Igarashi K."/>
            <person name="Jurgens J.A."/>
            <person name="Kallen N."/>
            <person name="Kersten P."/>
            <person name="Kohler A."/>
            <person name="Kuees U."/>
            <person name="Kumar T.K.A."/>
            <person name="Kuo A."/>
            <person name="LaButti K."/>
            <person name="Larrondo L.F."/>
            <person name="Lindquist E."/>
            <person name="Ling A."/>
            <person name="Lombard V."/>
            <person name="Lucas S."/>
            <person name="Lundell T."/>
            <person name="Martin R."/>
            <person name="McLaughlin D.J."/>
            <person name="Morgenstern I."/>
            <person name="Morin E."/>
            <person name="Murat C."/>
            <person name="Nagy L.G."/>
            <person name="Nolan M."/>
            <person name="Ohm R.A."/>
            <person name="Patyshakuliyeva A."/>
            <person name="Rokas A."/>
            <person name="Ruiz-Duenas F.J."/>
            <person name="Sabat G."/>
            <person name="Salamov A."/>
            <person name="Samejima M."/>
            <person name="Schmutz J."/>
            <person name="Slot J.C."/>
            <person name="St John F."/>
            <person name="Stenlid J."/>
            <person name="Sun H."/>
            <person name="Sun S."/>
            <person name="Syed K."/>
            <person name="Tsang A."/>
            <person name="Wiebenga A."/>
            <person name="Young D."/>
            <person name="Pisabarro A."/>
            <person name="Eastwood D.C."/>
            <person name="Martin F."/>
            <person name="Cullen D."/>
            <person name="Grigoriev I.V."/>
            <person name="Hibbett D.S."/>
        </authorList>
    </citation>
    <scope>NUCLEOTIDE SEQUENCE [LARGE SCALE GENOMIC DNA]</scope>
    <source>
        <strain evidence="3">RWD-64-598 SS2</strain>
    </source>
</reference>
<keyword evidence="3" id="KW-1185">Reference proteome</keyword>
<feature type="compositionally biased region" description="Acidic residues" evidence="1">
    <location>
        <begin position="353"/>
        <end position="375"/>
    </location>
</feature>
<feature type="compositionally biased region" description="Polar residues" evidence="1">
    <location>
        <begin position="518"/>
        <end position="528"/>
    </location>
</feature>
<feature type="compositionally biased region" description="Polar residues" evidence="1">
    <location>
        <begin position="293"/>
        <end position="305"/>
    </location>
</feature>
<feature type="compositionally biased region" description="Low complexity" evidence="1">
    <location>
        <begin position="715"/>
        <end position="724"/>
    </location>
</feature>
<protein>
    <submittedName>
        <fullName evidence="2">Uncharacterized protein</fullName>
    </submittedName>
</protein>
<dbReference type="AlphaFoldDB" id="A0A5M3N3D8"/>
<feature type="compositionally biased region" description="Pro residues" evidence="1">
    <location>
        <begin position="816"/>
        <end position="830"/>
    </location>
</feature>
<evidence type="ECO:0000313" key="2">
    <source>
        <dbReference type="EMBL" id="EIW85929.1"/>
    </source>
</evidence>
<dbReference type="GeneID" id="19201565"/>
<feature type="compositionally biased region" description="Low complexity" evidence="1">
    <location>
        <begin position="804"/>
        <end position="815"/>
    </location>
</feature>
<accession>A0A5M3N3D8</accession>
<feature type="compositionally biased region" description="Basic and acidic residues" evidence="1">
    <location>
        <begin position="846"/>
        <end position="862"/>
    </location>
</feature>
<evidence type="ECO:0000313" key="3">
    <source>
        <dbReference type="Proteomes" id="UP000053558"/>
    </source>
</evidence>
<feature type="compositionally biased region" description="Polar residues" evidence="1">
    <location>
        <begin position="542"/>
        <end position="554"/>
    </location>
</feature>
<comment type="caution">
    <text evidence="2">The sequence shown here is derived from an EMBL/GenBank/DDBJ whole genome shotgun (WGS) entry which is preliminary data.</text>
</comment>
<gene>
    <name evidence="2" type="ORF">CONPUDRAFT_140732</name>
</gene>
<name>A0A5M3N3D8_CONPW</name>
<dbReference type="KEGG" id="cput:CONPUDRAFT_140732"/>
<dbReference type="RefSeq" id="XP_007762915.1">
    <property type="nucleotide sequence ID" value="XM_007764725.1"/>
</dbReference>
<feature type="region of interest" description="Disordered" evidence="1">
    <location>
        <begin position="480"/>
        <end position="581"/>
    </location>
</feature>
<feature type="compositionally biased region" description="Low complexity" evidence="1">
    <location>
        <begin position="738"/>
        <end position="768"/>
    </location>
</feature>
<feature type="compositionally biased region" description="Low complexity" evidence="1">
    <location>
        <begin position="786"/>
        <end position="797"/>
    </location>
</feature>